<reference evidence="2" key="1">
    <citation type="journal article" date="2018" name="Genome Biol.">
        <title>SKESA: strategic k-mer extension for scrupulous assemblies.</title>
        <authorList>
            <person name="Souvorov A."/>
            <person name="Agarwala R."/>
            <person name="Lipman D.J."/>
        </authorList>
    </citation>
    <scope>NUCLEOTIDE SEQUENCE</scope>
    <source>
        <strain evidence="2">C25</strain>
    </source>
</reference>
<name>A0AAN5UKK3_CLOPF</name>
<organism evidence="2 5">
    <name type="scientific">Clostridium perfringens</name>
    <dbReference type="NCBI Taxonomy" id="1502"/>
    <lineage>
        <taxon>Bacteria</taxon>
        <taxon>Bacillati</taxon>
        <taxon>Bacillota</taxon>
        <taxon>Clostridia</taxon>
        <taxon>Eubacteriales</taxon>
        <taxon>Clostridiaceae</taxon>
        <taxon>Clostridium</taxon>
    </lineage>
</organism>
<dbReference type="AlphaFoldDB" id="A0AAN5UKK3"/>
<dbReference type="InterPro" id="IPR012869">
    <property type="entry name" value="RHH_5"/>
</dbReference>
<comment type="caution">
    <text evidence="2">The sequence shown here is derived from an EMBL/GenBank/DDBJ whole genome shotgun (WGS) entry which is preliminary data.</text>
</comment>
<dbReference type="EMBL" id="DACTBT010000017">
    <property type="protein sequence ID" value="HAT4298951.1"/>
    <property type="molecule type" value="Genomic_DNA"/>
</dbReference>
<proteinExistence type="predicted"/>
<dbReference type="EMBL" id="JAENRE010000001">
    <property type="protein sequence ID" value="MBO3415653.1"/>
    <property type="molecule type" value="Genomic_DNA"/>
</dbReference>
<accession>A0AAN5UKK3</accession>
<evidence type="ECO:0000259" key="1">
    <source>
        <dbReference type="Pfam" id="PF07878"/>
    </source>
</evidence>
<dbReference type="GO" id="GO:0006355">
    <property type="term" value="P:regulation of DNA-templated transcription"/>
    <property type="evidence" value="ECO:0007669"/>
    <property type="project" value="InterPro"/>
</dbReference>
<dbReference type="RefSeq" id="WP_110002989.1">
    <property type="nucleotide sequence ID" value="NZ_CATNYE010000003.1"/>
</dbReference>
<dbReference type="SUPFAM" id="SSF47598">
    <property type="entry name" value="Ribbon-helix-helix"/>
    <property type="match status" value="1"/>
</dbReference>
<evidence type="ECO:0000313" key="4">
    <source>
        <dbReference type="Proteomes" id="UP000668358"/>
    </source>
</evidence>
<evidence type="ECO:0000313" key="2">
    <source>
        <dbReference type="EMBL" id="HAT4298951.1"/>
    </source>
</evidence>
<dbReference type="Pfam" id="PF07878">
    <property type="entry name" value="RHH_5"/>
    <property type="match status" value="1"/>
</dbReference>
<reference evidence="2" key="2">
    <citation type="submission" date="2020-07" db="EMBL/GenBank/DDBJ databases">
        <authorList>
            <consortium name="NCBI Pathogen Detection Project"/>
        </authorList>
    </citation>
    <scope>NUCLEOTIDE SEQUENCE</scope>
    <source>
        <strain evidence="2">C25</strain>
    </source>
</reference>
<dbReference type="Proteomes" id="UP000855421">
    <property type="component" value="Unassembled WGS sequence"/>
</dbReference>
<dbReference type="Proteomes" id="UP000668358">
    <property type="component" value="Unassembled WGS sequence"/>
</dbReference>
<protein>
    <recommendedName>
        <fullName evidence="1">CopG-like ribbon-helix-helix domain-containing protein</fullName>
    </recommendedName>
</protein>
<evidence type="ECO:0000313" key="5">
    <source>
        <dbReference type="Proteomes" id="UP000855421"/>
    </source>
</evidence>
<reference evidence="3 4" key="3">
    <citation type="submission" date="2020-12" db="EMBL/GenBank/DDBJ databases">
        <title>Comparative genomics of Clostridium perfringens reveals patterns of host-associated phylogenetic clades and virulence factors.</title>
        <authorList>
            <person name="Smith A.H."/>
            <person name="Geier R."/>
        </authorList>
    </citation>
    <scope>NUCLEOTIDE SEQUENCE [LARGE SCALE GENOMIC DNA]</scope>
    <source>
        <strain evidence="3 4">CHD15829P</strain>
    </source>
</reference>
<sequence>MAVKEDNKRISVKLSKKEYEDIEKLAKEDARSVSNYMYKVIREHLDKLEE</sequence>
<dbReference type="InterPro" id="IPR010985">
    <property type="entry name" value="Ribbon_hlx_hlx"/>
</dbReference>
<gene>
    <name evidence="2" type="ORF">I9063_002335</name>
    <name evidence="3" type="ORF">JJB78_03830</name>
</gene>
<feature type="domain" description="CopG-like ribbon-helix-helix" evidence="1">
    <location>
        <begin position="8"/>
        <end position="43"/>
    </location>
</feature>
<evidence type="ECO:0000313" key="3">
    <source>
        <dbReference type="EMBL" id="MBO3415653.1"/>
    </source>
</evidence>